<evidence type="ECO:0000256" key="2">
    <source>
        <dbReference type="ARBA" id="ARBA00022517"/>
    </source>
</evidence>
<dbReference type="EC" id="3.1.-.-" evidence="5"/>
<keyword evidence="4 5" id="KW-0378">Hydrolase</keyword>
<dbReference type="NCBIfam" id="TIGR00250">
    <property type="entry name" value="RNAse_H_YqgF"/>
    <property type="match status" value="1"/>
</dbReference>
<dbReference type="GO" id="GO:0004518">
    <property type="term" value="F:nuclease activity"/>
    <property type="evidence" value="ECO:0007669"/>
    <property type="project" value="UniProtKB-KW"/>
</dbReference>
<evidence type="ECO:0000256" key="1">
    <source>
        <dbReference type="ARBA" id="ARBA00022490"/>
    </source>
</evidence>
<dbReference type="CDD" id="cd16964">
    <property type="entry name" value="YqgF"/>
    <property type="match status" value="1"/>
</dbReference>
<dbReference type="OrthoDB" id="9796140at2"/>
<dbReference type="InterPro" id="IPR006641">
    <property type="entry name" value="YqgF/RNaseH-like_dom"/>
</dbReference>
<dbReference type="GO" id="GO:0005829">
    <property type="term" value="C:cytosol"/>
    <property type="evidence" value="ECO:0007669"/>
    <property type="project" value="TreeGrafter"/>
</dbReference>
<dbReference type="PANTHER" id="PTHR33317">
    <property type="entry name" value="POLYNUCLEOTIDYL TRANSFERASE, RIBONUCLEASE H-LIKE SUPERFAMILY PROTEIN"/>
    <property type="match status" value="1"/>
</dbReference>
<dbReference type="HAMAP" id="MF_00651">
    <property type="entry name" value="Nuclease_YqgF"/>
    <property type="match status" value="1"/>
</dbReference>
<gene>
    <name evidence="7" type="primary">ruvX</name>
    <name evidence="7" type="ORF">FTW19_00925</name>
</gene>
<dbReference type="SMART" id="SM00732">
    <property type="entry name" value="YqgFc"/>
    <property type="match status" value="1"/>
</dbReference>
<dbReference type="SUPFAM" id="SSF53098">
    <property type="entry name" value="Ribonuclease H-like"/>
    <property type="match status" value="1"/>
</dbReference>
<dbReference type="GO" id="GO:0016788">
    <property type="term" value="F:hydrolase activity, acting on ester bonds"/>
    <property type="evidence" value="ECO:0007669"/>
    <property type="project" value="UniProtKB-UniRule"/>
</dbReference>
<keyword evidence="2 5" id="KW-0690">Ribosome biogenesis</keyword>
<comment type="function">
    <text evidence="5">Could be a nuclease involved in processing of the 5'-end of pre-16S rRNA.</text>
</comment>
<dbReference type="Gene3D" id="3.30.420.140">
    <property type="entry name" value="YqgF/RNase H-like domain"/>
    <property type="match status" value="1"/>
</dbReference>
<dbReference type="Proteomes" id="UP000321820">
    <property type="component" value="Chromosome"/>
</dbReference>
<dbReference type="Pfam" id="PF03652">
    <property type="entry name" value="RuvX"/>
    <property type="match status" value="1"/>
</dbReference>
<dbReference type="PANTHER" id="PTHR33317:SF4">
    <property type="entry name" value="POLYNUCLEOTIDYL TRANSFERASE, RIBONUCLEASE H-LIKE SUPERFAMILY PROTEIN"/>
    <property type="match status" value="1"/>
</dbReference>
<dbReference type="InterPro" id="IPR037027">
    <property type="entry name" value="YqgF/RNaseH-like_dom_sf"/>
</dbReference>
<comment type="similarity">
    <text evidence="5">Belongs to the YqgF HJR family.</text>
</comment>
<dbReference type="AlphaFoldDB" id="A0A5B9E2Z8"/>
<keyword evidence="8" id="KW-1185">Reference proteome</keyword>
<dbReference type="InterPro" id="IPR012337">
    <property type="entry name" value="RNaseH-like_sf"/>
</dbReference>
<organism evidence="7 8">
    <name type="scientific">Terriglobus albidus</name>
    <dbReference type="NCBI Taxonomy" id="1592106"/>
    <lineage>
        <taxon>Bacteria</taxon>
        <taxon>Pseudomonadati</taxon>
        <taxon>Acidobacteriota</taxon>
        <taxon>Terriglobia</taxon>
        <taxon>Terriglobales</taxon>
        <taxon>Acidobacteriaceae</taxon>
        <taxon>Terriglobus</taxon>
    </lineage>
</organism>
<proteinExistence type="inferred from homology"/>
<reference evidence="7 8" key="1">
    <citation type="submission" date="2019-08" db="EMBL/GenBank/DDBJ databases">
        <title>Complete genome sequence of Terriglobus albidus strain ORNL.</title>
        <authorList>
            <person name="Podar M."/>
        </authorList>
    </citation>
    <scope>NUCLEOTIDE SEQUENCE [LARGE SCALE GENOMIC DNA]</scope>
    <source>
        <strain evidence="7 8">ORNL</strain>
    </source>
</reference>
<evidence type="ECO:0000256" key="5">
    <source>
        <dbReference type="HAMAP-Rule" id="MF_00651"/>
    </source>
</evidence>
<keyword evidence="3 5" id="KW-0540">Nuclease</keyword>
<feature type="domain" description="YqgF/RNase H-like" evidence="6">
    <location>
        <begin position="10"/>
        <end position="110"/>
    </location>
</feature>
<dbReference type="KEGG" id="talb:FTW19_00925"/>
<protein>
    <recommendedName>
        <fullName evidence="5">Putative pre-16S rRNA nuclease</fullName>
        <ecNumber evidence="5">3.1.-.-</ecNumber>
    </recommendedName>
</protein>
<evidence type="ECO:0000259" key="6">
    <source>
        <dbReference type="SMART" id="SM00732"/>
    </source>
</evidence>
<evidence type="ECO:0000313" key="8">
    <source>
        <dbReference type="Proteomes" id="UP000321820"/>
    </source>
</evidence>
<sequence>MTDMDSQPLSRTLAIDIGDAFVGLAMTDRLGVTIEPLFTLRRTRLKDDVKNIARLVRKHEITEIVAGLPLNMDGTEGKRALVSREFAEAVAQATGIAVVCFDERLTTREAHERLNQAGYGTQNRKEVLDQVAAVVLLESYLAEKAYRAARETPPVV</sequence>
<name>A0A5B9E2Z8_9BACT</name>
<keyword evidence="1 5" id="KW-0963">Cytoplasm</keyword>
<evidence type="ECO:0000256" key="3">
    <source>
        <dbReference type="ARBA" id="ARBA00022722"/>
    </source>
</evidence>
<dbReference type="GO" id="GO:0000967">
    <property type="term" value="P:rRNA 5'-end processing"/>
    <property type="evidence" value="ECO:0007669"/>
    <property type="project" value="UniProtKB-UniRule"/>
</dbReference>
<evidence type="ECO:0000256" key="4">
    <source>
        <dbReference type="ARBA" id="ARBA00022801"/>
    </source>
</evidence>
<dbReference type="InterPro" id="IPR005227">
    <property type="entry name" value="YqgF"/>
</dbReference>
<evidence type="ECO:0000313" key="7">
    <source>
        <dbReference type="EMBL" id="QEE26692.1"/>
    </source>
</evidence>
<accession>A0A5B9E2Z8</accession>
<dbReference type="EMBL" id="CP042806">
    <property type="protein sequence ID" value="QEE26692.1"/>
    <property type="molecule type" value="Genomic_DNA"/>
</dbReference>
<comment type="subcellular location">
    <subcellularLocation>
        <location evidence="5">Cytoplasm</location>
    </subcellularLocation>
</comment>